<dbReference type="EMBL" id="JPKZ01002783">
    <property type="protein sequence ID" value="KHN75067.1"/>
    <property type="molecule type" value="Genomic_DNA"/>
</dbReference>
<protein>
    <submittedName>
        <fullName evidence="2">Uncharacterized protein</fullName>
    </submittedName>
</protein>
<feature type="compositionally biased region" description="Basic and acidic residues" evidence="1">
    <location>
        <begin position="87"/>
        <end position="98"/>
    </location>
</feature>
<feature type="compositionally biased region" description="Polar residues" evidence="1">
    <location>
        <begin position="104"/>
        <end position="113"/>
    </location>
</feature>
<evidence type="ECO:0000256" key="1">
    <source>
        <dbReference type="SAM" id="MobiDB-lite"/>
    </source>
</evidence>
<evidence type="ECO:0000313" key="2">
    <source>
        <dbReference type="EMBL" id="KHN75067.1"/>
    </source>
</evidence>
<feature type="region of interest" description="Disordered" evidence="1">
    <location>
        <begin position="77"/>
        <end position="127"/>
    </location>
</feature>
<name>A0A0B2V0X9_TOXCA</name>
<comment type="caution">
    <text evidence="2">The sequence shown here is derived from an EMBL/GenBank/DDBJ whole genome shotgun (WGS) entry which is preliminary data.</text>
</comment>
<proteinExistence type="predicted"/>
<keyword evidence="3" id="KW-1185">Reference proteome</keyword>
<gene>
    <name evidence="2" type="ORF">Tcan_16279</name>
</gene>
<accession>A0A0B2V0X9</accession>
<dbReference type="AlphaFoldDB" id="A0A0B2V0X9"/>
<reference evidence="2 3" key="1">
    <citation type="submission" date="2014-11" db="EMBL/GenBank/DDBJ databases">
        <title>Genetic blueprint of the zoonotic pathogen Toxocara canis.</title>
        <authorList>
            <person name="Zhu X.-Q."/>
            <person name="Korhonen P.K."/>
            <person name="Cai H."/>
            <person name="Young N.D."/>
            <person name="Nejsum P."/>
            <person name="von Samson-Himmelstjerna G."/>
            <person name="Boag P.R."/>
            <person name="Tan P."/>
            <person name="Li Q."/>
            <person name="Min J."/>
            <person name="Yang Y."/>
            <person name="Wang X."/>
            <person name="Fang X."/>
            <person name="Hall R.S."/>
            <person name="Hofmann A."/>
            <person name="Sternberg P.W."/>
            <person name="Jex A.R."/>
            <person name="Gasser R.B."/>
        </authorList>
    </citation>
    <scope>NUCLEOTIDE SEQUENCE [LARGE SCALE GENOMIC DNA]</scope>
    <source>
        <strain evidence="2">PN_DK_2014</strain>
    </source>
</reference>
<sequence length="127" mass="14317">KIVGSLNVNMNQAKLTISKSLALLSSFRIAPARRTSGMNKAMLSRSKNLASRLREERTLRMNEALLTINKGTELLSPSRISPARRTSVRECQHNEKGMNKRNGCRSSSDFANSNRRRHLDSRQHINA</sequence>
<feature type="non-terminal residue" evidence="2">
    <location>
        <position position="1"/>
    </location>
</feature>
<evidence type="ECO:0000313" key="3">
    <source>
        <dbReference type="Proteomes" id="UP000031036"/>
    </source>
</evidence>
<dbReference type="Proteomes" id="UP000031036">
    <property type="component" value="Unassembled WGS sequence"/>
</dbReference>
<organism evidence="2 3">
    <name type="scientific">Toxocara canis</name>
    <name type="common">Canine roundworm</name>
    <dbReference type="NCBI Taxonomy" id="6265"/>
    <lineage>
        <taxon>Eukaryota</taxon>
        <taxon>Metazoa</taxon>
        <taxon>Ecdysozoa</taxon>
        <taxon>Nematoda</taxon>
        <taxon>Chromadorea</taxon>
        <taxon>Rhabditida</taxon>
        <taxon>Spirurina</taxon>
        <taxon>Ascaridomorpha</taxon>
        <taxon>Ascaridoidea</taxon>
        <taxon>Toxocaridae</taxon>
        <taxon>Toxocara</taxon>
    </lineage>
</organism>